<keyword evidence="2 6" id="KW-0812">Transmembrane</keyword>
<evidence type="ECO:0000256" key="6">
    <source>
        <dbReference type="SAM" id="Phobius"/>
    </source>
</evidence>
<feature type="transmembrane region" description="Helical" evidence="6">
    <location>
        <begin position="303"/>
        <end position="324"/>
    </location>
</feature>
<keyword evidence="3 6" id="KW-1133">Transmembrane helix</keyword>
<dbReference type="PANTHER" id="PTHR11040">
    <property type="entry name" value="ZINC/IRON TRANSPORTER"/>
    <property type="match status" value="1"/>
</dbReference>
<accession>A0ABQ7G6C8</accession>
<comment type="subcellular location">
    <subcellularLocation>
        <location evidence="1">Membrane</location>
        <topology evidence="1">Multi-pass membrane protein</topology>
    </subcellularLocation>
</comment>
<protein>
    <submittedName>
        <fullName evidence="7">ZIP zinc transporter-domain-containing protein</fullName>
    </submittedName>
</protein>
<evidence type="ECO:0000313" key="7">
    <source>
        <dbReference type="EMBL" id="KAF5830165.1"/>
    </source>
</evidence>
<dbReference type="InterPro" id="IPR003689">
    <property type="entry name" value="ZIP"/>
</dbReference>
<feature type="region of interest" description="Disordered" evidence="5">
    <location>
        <begin position="39"/>
        <end position="116"/>
    </location>
</feature>
<reference evidence="7" key="1">
    <citation type="submission" date="2017-08" db="EMBL/GenBank/DDBJ databases">
        <authorList>
            <person name="Polle J.E."/>
            <person name="Barry K."/>
            <person name="Cushman J."/>
            <person name="Schmutz J."/>
            <person name="Tran D."/>
            <person name="Hathwaick L.T."/>
            <person name="Yim W.C."/>
            <person name="Jenkins J."/>
            <person name="Mckie-Krisberg Z.M."/>
            <person name="Prochnik S."/>
            <person name="Lindquist E."/>
            <person name="Dockter R.B."/>
            <person name="Adam C."/>
            <person name="Molina H."/>
            <person name="Bunkerborg J."/>
            <person name="Jin E."/>
            <person name="Buchheim M."/>
            <person name="Magnuson J."/>
        </authorList>
    </citation>
    <scope>NUCLEOTIDE SEQUENCE</scope>
    <source>
        <strain evidence="7">CCAP 19/18</strain>
    </source>
</reference>
<organism evidence="7 8">
    <name type="scientific">Dunaliella salina</name>
    <name type="common">Green alga</name>
    <name type="synonym">Protococcus salinus</name>
    <dbReference type="NCBI Taxonomy" id="3046"/>
    <lineage>
        <taxon>Eukaryota</taxon>
        <taxon>Viridiplantae</taxon>
        <taxon>Chlorophyta</taxon>
        <taxon>core chlorophytes</taxon>
        <taxon>Chlorophyceae</taxon>
        <taxon>CS clade</taxon>
        <taxon>Chlamydomonadales</taxon>
        <taxon>Dunaliellaceae</taxon>
        <taxon>Dunaliella</taxon>
    </lineage>
</organism>
<dbReference type="EMBL" id="MU070072">
    <property type="protein sequence ID" value="KAF5830165.1"/>
    <property type="molecule type" value="Genomic_DNA"/>
</dbReference>
<dbReference type="Pfam" id="PF02535">
    <property type="entry name" value="Zip"/>
    <property type="match status" value="1"/>
</dbReference>
<keyword evidence="4 6" id="KW-0472">Membrane</keyword>
<feature type="compositionally biased region" description="Basic and acidic residues" evidence="5">
    <location>
        <begin position="65"/>
        <end position="114"/>
    </location>
</feature>
<evidence type="ECO:0000256" key="2">
    <source>
        <dbReference type="ARBA" id="ARBA00022692"/>
    </source>
</evidence>
<keyword evidence="8" id="KW-1185">Reference proteome</keyword>
<feature type="transmembrane region" description="Helical" evidence="6">
    <location>
        <begin position="271"/>
        <end position="291"/>
    </location>
</feature>
<evidence type="ECO:0000313" key="8">
    <source>
        <dbReference type="Proteomes" id="UP000815325"/>
    </source>
</evidence>
<dbReference type="Proteomes" id="UP000815325">
    <property type="component" value="Unassembled WGS sequence"/>
</dbReference>
<sequence length="326" mass="34750">MQDVGIIEGDYEYKILVVKKGPRVHLLSNKDILKKASKALQGFTRRKPSSQDAEDRLPPHVARGSSKDLEANRAADTDRGLARTTGDKTVHAGGEEIKSSPDGFEKFSLHEQEPPRAPSLSWRQACVDYTHRVLSVFDGHDYDPALSSHHDDIINEAEQEAAEALMTDPYAHLGRTGLLTALAIGIHNVPEGLATFIATLASVKAGGAMAVAIAIHNIPEGIAVSMPFYYATGSKFKALLFGTLAGFPLPCGGLIAYGIVVSSAGTSPLMFGLLFGLVAGMMVAVVFMEILPNAYLFDPRNVWVGRGVAFGFAIMAASLLLFGVGG</sequence>
<name>A0ABQ7G6C8_DUNSA</name>
<evidence type="ECO:0000256" key="3">
    <source>
        <dbReference type="ARBA" id="ARBA00022989"/>
    </source>
</evidence>
<evidence type="ECO:0000256" key="4">
    <source>
        <dbReference type="ARBA" id="ARBA00023136"/>
    </source>
</evidence>
<feature type="transmembrane region" description="Helical" evidence="6">
    <location>
        <begin position="238"/>
        <end position="259"/>
    </location>
</feature>
<comment type="caution">
    <text evidence="7">The sequence shown here is derived from an EMBL/GenBank/DDBJ whole genome shotgun (WGS) entry which is preliminary data.</text>
</comment>
<proteinExistence type="predicted"/>
<gene>
    <name evidence="7" type="ORF">DUNSADRAFT_14942</name>
</gene>
<dbReference type="PANTHER" id="PTHR11040:SF205">
    <property type="entry name" value="ZINC TRANSPORTER ZUPT"/>
    <property type="match status" value="1"/>
</dbReference>
<evidence type="ECO:0000256" key="5">
    <source>
        <dbReference type="SAM" id="MobiDB-lite"/>
    </source>
</evidence>
<evidence type="ECO:0000256" key="1">
    <source>
        <dbReference type="ARBA" id="ARBA00004141"/>
    </source>
</evidence>